<dbReference type="PANTHER" id="PTHR30250">
    <property type="entry name" value="PST FAMILY PREDICTED COLANIC ACID TRANSPORTER"/>
    <property type="match status" value="1"/>
</dbReference>
<gene>
    <name evidence="6" type="ORF">GKC89_07420</name>
</gene>
<dbReference type="PANTHER" id="PTHR30250:SF11">
    <property type="entry name" value="O-ANTIGEN TRANSPORTER-RELATED"/>
    <property type="match status" value="1"/>
</dbReference>
<dbReference type="Pfam" id="PF01943">
    <property type="entry name" value="Polysacc_synt"/>
    <property type="match status" value="1"/>
</dbReference>
<proteinExistence type="predicted"/>
<dbReference type="EMBL" id="WKOD01000021">
    <property type="protein sequence ID" value="MSA68911.1"/>
    <property type="molecule type" value="Genomic_DNA"/>
</dbReference>
<dbReference type="RefSeq" id="WP_154236816.1">
    <property type="nucleotide sequence ID" value="NZ_WKNS01000009.1"/>
</dbReference>
<name>A0A6A8HIQ3_9LACO</name>
<protein>
    <submittedName>
        <fullName evidence="6">Oligosaccharide flippase family protein</fullName>
    </submittedName>
</protein>
<keyword evidence="3" id="KW-0812">Transmembrane</keyword>
<organism evidence="6">
    <name type="scientific">Ligilactobacillus ruminis</name>
    <dbReference type="NCBI Taxonomy" id="1623"/>
    <lineage>
        <taxon>Bacteria</taxon>
        <taxon>Bacillati</taxon>
        <taxon>Bacillota</taxon>
        <taxon>Bacilli</taxon>
        <taxon>Lactobacillales</taxon>
        <taxon>Lactobacillaceae</taxon>
        <taxon>Ligilactobacillus</taxon>
    </lineage>
</organism>
<accession>A0A6A8HIQ3</accession>
<keyword evidence="4" id="KW-1133">Transmembrane helix</keyword>
<evidence type="ECO:0000313" key="6">
    <source>
        <dbReference type="EMBL" id="MSA68911.1"/>
    </source>
</evidence>
<dbReference type="AlphaFoldDB" id="A0A6A8HIQ3"/>
<keyword evidence="2" id="KW-1003">Cell membrane</keyword>
<dbReference type="InterPro" id="IPR002797">
    <property type="entry name" value="Polysacc_synth"/>
</dbReference>
<evidence type="ECO:0000256" key="1">
    <source>
        <dbReference type="ARBA" id="ARBA00004651"/>
    </source>
</evidence>
<evidence type="ECO:0000256" key="3">
    <source>
        <dbReference type="ARBA" id="ARBA00022692"/>
    </source>
</evidence>
<evidence type="ECO:0000256" key="5">
    <source>
        <dbReference type="ARBA" id="ARBA00023136"/>
    </source>
</evidence>
<dbReference type="GO" id="GO:0005886">
    <property type="term" value="C:plasma membrane"/>
    <property type="evidence" value="ECO:0007669"/>
    <property type="project" value="UniProtKB-SubCell"/>
</dbReference>
<evidence type="ECO:0000256" key="2">
    <source>
        <dbReference type="ARBA" id="ARBA00022475"/>
    </source>
</evidence>
<reference evidence="6" key="1">
    <citation type="journal article" date="2019" name="Nat. Med.">
        <title>A library of human gut bacterial isolates paired with longitudinal multiomics data enables mechanistic microbiome research.</title>
        <authorList>
            <person name="Poyet M."/>
            <person name="Groussin M."/>
            <person name="Gibbons S.M."/>
            <person name="Avila-Pacheco J."/>
            <person name="Jiang X."/>
            <person name="Kearney S.M."/>
            <person name="Perrotta A.R."/>
            <person name="Berdy B."/>
            <person name="Zhao S."/>
            <person name="Lieberman T.D."/>
            <person name="Swanson P.K."/>
            <person name="Smith M."/>
            <person name="Roesemann S."/>
            <person name="Alexander J.E."/>
            <person name="Rich S.A."/>
            <person name="Livny J."/>
            <person name="Vlamakis H."/>
            <person name="Clish C."/>
            <person name="Bullock K."/>
            <person name="Deik A."/>
            <person name="Scott J."/>
            <person name="Pierce K.A."/>
            <person name="Xavier R.J."/>
            <person name="Alm E.J."/>
        </authorList>
    </citation>
    <scope>NUCLEOTIDE SEQUENCE</scope>
    <source>
        <strain evidence="6">BIOML-A18</strain>
    </source>
</reference>
<evidence type="ECO:0000256" key="4">
    <source>
        <dbReference type="ARBA" id="ARBA00022989"/>
    </source>
</evidence>
<keyword evidence="5" id="KW-0472">Membrane</keyword>
<comment type="caution">
    <text evidence="6">The sequence shown here is derived from an EMBL/GenBank/DDBJ whole genome shotgun (WGS) entry which is preliminary data.</text>
</comment>
<dbReference type="InterPro" id="IPR050833">
    <property type="entry name" value="Poly_Biosynth_Transport"/>
</dbReference>
<dbReference type="CDD" id="cd13128">
    <property type="entry name" value="MATE_Wzx_like"/>
    <property type="match status" value="1"/>
</dbReference>
<comment type="subcellular location">
    <subcellularLocation>
        <location evidence="1">Cell membrane</location>
        <topology evidence="1">Multi-pass membrane protein</topology>
    </subcellularLocation>
</comment>
<sequence length="479" mass="53616">MKSLSKNAFLNGFRNLLNLLFPIITFPYVTKILSVNGIGQYNFAQSAVSYFSLIAGLGISSYAIREGAKYRDDRKKMNVFSSEVLLLNVFSSIVAYVLLTISMFTVNKLQSYSSLIWAFSIQIIFTTIGIEWIYSIYEEYEYITIRSIVFKIISIILIFIFVRDSGDTVNYVLITVFASVGSNVLNLIHSKEYFHVVKIKFKDCVKHIKPVLVIFASNIAIMIYVYSDITILGFLATDHEVGIYSVSVKIYNIIKNLLSSLLIVSIPRLSMYYGNGRITEFKGTLQKVYDSVTTLLFPAVVGLFCVSKNVVIAISDYSYISAETSLKILCVALLFCIYGWFFSQCVLMPIKKENVILISTCISAVANIALNFCLIPIWKENAAAFTTLVAEGIMFLICATCGQKTVRIKLINKNMISVLLGCVAIVCVSKLVLNVNVGIMVQLIIAVIASAISYVVLLVLLHNEVLCGFVRKIRCRYEK</sequence>